<organism evidence="1 2">
    <name type="scientific">Rhabditophanes sp. KR3021</name>
    <dbReference type="NCBI Taxonomy" id="114890"/>
    <lineage>
        <taxon>Eukaryota</taxon>
        <taxon>Metazoa</taxon>
        <taxon>Ecdysozoa</taxon>
        <taxon>Nematoda</taxon>
        <taxon>Chromadorea</taxon>
        <taxon>Rhabditida</taxon>
        <taxon>Tylenchina</taxon>
        <taxon>Panagrolaimomorpha</taxon>
        <taxon>Strongyloidoidea</taxon>
        <taxon>Alloionematidae</taxon>
        <taxon>Rhabditophanes</taxon>
    </lineage>
</organism>
<accession>A0AC35U1N6</accession>
<dbReference type="WBParaSite" id="RSKR_0000675800.1">
    <property type="protein sequence ID" value="RSKR_0000675800.1"/>
    <property type="gene ID" value="RSKR_0000675800"/>
</dbReference>
<dbReference type="Proteomes" id="UP000095286">
    <property type="component" value="Unplaced"/>
</dbReference>
<protein>
    <submittedName>
        <fullName evidence="2">HUN domain-containing protein</fullName>
    </submittedName>
</protein>
<name>A0AC35U1N6_9BILA</name>
<reference evidence="2" key="1">
    <citation type="submission" date="2016-11" db="UniProtKB">
        <authorList>
            <consortium name="WormBaseParasite"/>
        </authorList>
    </citation>
    <scope>IDENTIFICATION</scope>
    <source>
        <strain evidence="2">KR3021</strain>
    </source>
</reference>
<proteinExistence type="predicted"/>
<sequence>MFQRLFEQLKVYLVELDKNGIDGRLIYDIEDNEYYDQPVFNFEGTLAGDFDDDDYDSYSQIDIDEAPTTFLDQMNQNLKKNNAKASPFWQTFSGNNVSKILEKLGQLFIGLDKSERCGCSGMSSKH</sequence>
<evidence type="ECO:0000313" key="2">
    <source>
        <dbReference type="WBParaSite" id="RSKR_0000675800.1"/>
    </source>
</evidence>
<evidence type="ECO:0000313" key="1">
    <source>
        <dbReference type="Proteomes" id="UP000095286"/>
    </source>
</evidence>